<evidence type="ECO:0000256" key="12">
    <source>
        <dbReference type="PROSITE-ProRule" id="PRU10141"/>
    </source>
</evidence>
<keyword evidence="3" id="KW-0808">Transferase</keyword>
<dbReference type="InterPro" id="IPR024435">
    <property type="entry name" value="HisRS-related_dom"/>
</dbReference>
<evidence type="ECO:0000313" key="16">
    <source>
        <dbReference type="EMBL" id="KAJ8487352.1"/>
    </source>
</evidence>
<dbReference type="PROSITE" id="PS50011">
    <property type="entry name" value="PROTEIN_KINASE_DOM"/>
    <property type="match status" value="2"/>
</dbReference>
<dbReference type="PROSITE" id="PS00107">
    <property type="entry name" value="PROTEIN_KINASE_ATP"/>
    <property type="match status" value="1"/>
</dbReference>
<feature type="compositionally biased region" description="Polar residues" evidence="13">
    <location>
        <begin position="1471"/>
        <end position="1485"/>
    </location>
</feature>
<evidence type="ECO:0000256" key="3">
    <source>
        <dbReference type="ARBA" id="ARBA00022679"/>
    </source>
</evidence>
<dbReference type="Pfam" id="PF13393">
    <property type="entry name" value="tRNA-synt_His"/>
    <property type="match status" value="1"/>
</dbReference>
<dbReference type="Pfam" id="PF00069">
    <property type="entry name" value="Pkinase"/>
    <property type="match status" value="3"/>
</dbReference>
<evidence type="ECO:0000256" key="5">
    <source>
        <dbReference type="ARBA" id="ARBA00022777"/>
    </source>
</evidence>
<dbReference type="InterPro" id="IPR008271">
    <property type="entry name" value="Ser/Thr_kinase_AS"/>
</dbReference>
<dbReference type="SUPFAM" id="SSF56112">
    <property type="entry name" value="Protein kinase-like (PK-like)"/>
    <property type="match status" value="2"/>
</dbReference>
<dbReference type="PROSITE" id="PS00108">
    <property type="entry name" value="PROTEIN_KINASE_ST"/>
    <property type="match status" value="1"/>
</dbReference>
<feature type="region of interest" description="Disordered" evidence="13">
    <location>
        <begin position="1469"/>
        <end position="1495"/>
    </location>
</feature>
<dbReference type="SMART" id="SM00220">
    <property type="entry name" value="S_TKc"/>
    <property type="match status" value="1"/>
</dbReference>
<dbReference type="InterPro" id="IPR016135">
    <property type="entry name" value="UBQ-conjugating_enzyme/RWD"/>
</dbReference>
<dbReference type="InterPro" id="IPR011009">
    <property type="entry name" value="Kinase-like_dom_sf"/>
</dbReference>
<feature type="compositionally biased region" description="Low complexity" evidence="13">
    <location>
        <begin position="672"/>
        <end position="690"/>
    </location>
</feature>
<dbReference type="PIRSF" id="PIRSF000660">
    <property type="entry name" value="Ser/Thr_PK_GCN2"/>
    <property type="match status" value="1"/>
</dbReference>
<dbReference type="SUPFAM" id="SSF55681">
    <property type="entry name" value="Class II aaRS and biotin synthetases"/>
    <property type="match status" value="1"/>
</dbReference>
<dbReference type="InterPro" id="IPR045864">
    <property type="entry name" value="aa-tRNA-synth_II/BPL/LPL"/>
</dbReference>
<comment type="catalytic activity">
    <reaction evidence="8">
        <text>L-threonyl-[protein] + ATP = O-phospho-L-threonyl-[protein] + ADP + H(+)</text>
        <dbReference type="Rhea" id="RHEA:46608"/>
        <dbReference type="Rhea" id="RHEA-COMP:11060"/>
        <dbReference type="Rhea" id="RHEA-COMP:11605"/>
        <dbReference type="ChEBI" id="CHEBI:15378"/>
        <dbReference type="ChEBI" id="CHEBI:30013"/>
        <dbReference type="ChEBI" id="CHEBI:30616"/>
        <dbReference type="ChEBI" id="CHEBI:61977"/>
        <dbReference type="ChEBI" id="CHEBI:456216"/>
        <dbReference type="EC" id="2.7.11.1"/>
    </reaction>
</comment>
<evidence type="ECO:0000256" key="8">
    <source>
        <dbReference type="ARBA" id="ARBA00047899"/>
    </source>
</evidence>
<dbReference type="Gene3D" id="3.10.110.10">
    <property type="entry name" value="Ubiquitin Conjugating Enzyme"/>
    <property type="match status" value="1"/>
</dbReference>
<dbReference type="Proteomes" id="UP001215151">
    <property type="component" value="Unassembled WGS sequence"/>
</dbReference>
<dbReference type="InterPro" id="IPR000719">
    <property type="entry name" value="Prot_kinase_dom"/>
</dbReference>
<dbReference type="InterPro" id="IPR006575">
    <property type="entry name" value="RWD_dom"/>
</dbReference>
<evidence type="ECO:0000256" key="9">
    <source>
        <dbReference type="ARBA" id="ARBA00048679"/>
    </source>
</evidence>
<comment type="similarity">
    <text evidence="7">Belongs to the protein kinase superfamily. Ser/Thr protein kinase family. GCN2 subfamily.</text>
</comment>
<evidence type="ECO:0000256" key="4">
    <source>
        <dbReference type="ARBA" id="ARBA00022741"/>
    </source>
</evidence>
<dbReference type="PANTHER" id="PTHR11042:SF136">
    <property type="entry name" value="EIF-2-ALPHA KINASE GCN2"/>
    <property type="match status" value="1"/>
</dbReference>
<dbReference type="InterPro" id="IPR017441">
    <property type="entry name" value="Protein_kinase_ATP_BS"/>
</dbReference>
<keyword evidence="4 11" id="KW-0547">Nucleotide-binding</keyword>
<dbReference type="InterPro" id="IPR050339">
    <property type="entry name" value="CC_SR_Kinase"/>
</dbReference>
<dbReference type="CDD" id="cd14046">
    <property type="entry name" value="STKc_EIF2AK4_GCN2_rpt2"/>
    <property type="match status" value="1"/>
</dbReference>
<dbReference type="Pfam" id="PF12745">
    <property type="entry name" value="HGTP_anticodon2"/>
    <property type="match status" value="1"/>
</dbReference>
<protein>
    <recommendedName>
        <fullName evidence="1">non-specific serine/threonine protein kinase</fullName>
        <ecNumber evidence="1">2.7.11.1</ecNumber>
    </recommendedName>
</protein>
<feature type="domain" description="Protein kinase" evidence="14">
    <location>
        <begin position="599"/>
        <end position="974"/>
    </location>
</feature>
<feature type="compositionally biased region" description="Basic and acidic residues" evidence="13">
    <location>
        <begin position="159"/>
        <end position="184"/>
    </location>
</feature>
<keyword evidence="6 11" id="KW-0067">ATP-binding</keyword>
<proteinExistence type="inferred from homology"/>
<keyword evidence="17" id="KW-1185">Reference proteome</keyword>
<feature type="compositionally biased region" description="Acidic residues" evidence="13">
    <location>
        <begin position="733"/>
        <end position="744"/>
    </location>
</feature>
<dbReference type="Gene3D" id="1.10.510.10">
    <property type="entry name" value="Transferase(Phosphotransferase) domain 1"/>
    <property type="match status" value="2"/>
</dbReference>
<dbReference type="GO" id="GO:0005524">
    <property type="term" value="F:ATP binding"/>
    <property type="evidence" value="ECO:0007669"/>
    <property type="project" value="UniProtKB-UniRule"/>
</dbReference>
<evidence type="ECO:0000313" key="17">
    <source>
        <dbReference type="Proteomes" id="UP001215151"/>
    </source>
</evidence>
<dbReference type="SUPFAM" id="SSF54495">
    <property type="entry name" value="UBC-like"/>
    <property type="match status" value="1"/>
</dbReference>
<organism evidence="16 17">
    <name type="scientific">Trametes cubensis</name>
    <dbReference type="NCBI Taxonomy" id="1111947"/>
    <lineage>
        <taxon>Eukaryota</taxon>
        <taxon>Fungi</taxon>
        <taxon>Dikarya</taxon>
        <taxon>Basidiomycota</taxon>
        <taxon>Agaricomycotina</taxon>
        <taxon>Agaricomycetes</taxon>
        <taxon>Polyporales</taxon>
        <taxon>Polyporaceae</taxon>
        <taxon>Trametes</taxon>
    </lineage>
</organism>
<evidence type="ECO:0000256" key="7">
    <source>
        <dbReference type="ARBA" id="ARBA00037982"/>
    </source>
</evidence>
<dbReference type="PROSITE" id="PS50908">
    <property type="entry name" value="RWD"/>
    <property type="match status" value="1"/>
</dbReference>
<evidence type="ECO:0000256" key="11">
    <source>
        <dbReference type="PIRSR" id="PIRSR000660-2"/>
    </source>
</evidence>
<dbReference type="SMART" id="SM00591">
    <property type="entry name" value="RWD"/>
    <property type="match status" value="1"/>
</dbReference>
<feature type="region of interest" description="Disordered" evidence="13">
    <location>
        <begin position="672"/>
        <end position="744"/>
    </location>
</feature>
<feature type="region of interest" description="Disordered" evidence="13">
    <location>
        <begin position="158"/>
        <end position="184"/>
    </location>
</feature>
<reference evidence="16" key="1">
    <citation type="submission" date="2022-11" db="EMBL/GenBank/DDBJ databases">
        <title>Genome Sequence of Cubamyces cubensis.</title>
        <authorList>
            <person name="Buettner E."/>
        </authorList>
    </citation>
    <scope>NUCLEOTIDE SEQUENCE</scope>
    <source>
        <strain evidence="16">MPL-01</strain>
    </source>
</reference>
<dbReference type="GO" id="GO:0005634">
    <property type="term" value="C:nucleus"/>
    <property type="evidence" value="ECO:0007669"/>
    <property type="project" value="TreeGrafter"/>
</dbReference>
<dbReference type="GO" id="GO:0000077">
    <property type="term" value="P:DNA damage checkpoint signaling"/>
    <property type="evidence" value="ECO:0007669"/>
    <property type="project" value="InterPro"/>
</dbReference>
<dbReference type="PANTHER" id="PTHR11042">
    <property type="entry name" value="EUKARYOTIC TRANSLATION INITIATION FACTOR 2-ALPHA KINASE EIF2-ALPHA KINASE -RELATED"/>
    <property type="match status" value="1"/>
</dbReference>
<dbReference type="InterPro" id="IPR041715">
    <property type="entry name" value="HisRS-like_core"/>
</dbReference>
<dbReference type="GO" id="GO:0004694">
    <property type="term" value="F:eukaryotic translation initiation factor 2alpha kinase activity"/>
    <property type="evidence" value="ECO:0007669"/>
    <property type="project" value="InterPro"/>
</dbReference>
<sequence>MDPEVENRQQEEIIALQSIYEDNFIVCEAKAWKVRLPHANRQDHKRLYRPQNAQRLAEFKIKVAHPDAKDPQDAFFYLHTTFPKTYPTLACPIFRAELGSGIAKADLTKLEHAVQREAQKYKGEVMVYDIVTFATEWMREHVKPPSEVSGSLAAQMNRRAIEQERARRQQEEEEEALQRQRDAELAEQLSEQIRENAYQQQQERERMQQLARKRAVSDATTVGPVDETLVDDPGQIEVFNKDIHWRNVSFNRVRLYHSRQEGLGTVYQAEPILEKSFETIPLELLSVSFMAEHYKQSQGLKKLKELESEIQRLTAIRHNNLVAVLAVKLIIPRPPDYPRLVILTEQRPTVTLQDVLEDTDHLREDRATVSANQSHKIEQALIEVQDYLGQILAGINALHAAGVIHRGLSLKCVGLAPRDSSGHQKLVKIFNACYHVCLLALHRSNNIGFAGDPQVEDMQIPEGWMPQDAVESTLVYTRGRDIHAVGVIVLQMLLGRDVMDRYPDPQSALLTETMSPFLQQKAAMMLSSARKNSVSCQSLLGDLVSPGSLSASNARTPTIPFTGPKTPMVNGFLPGSPETDYFRMPPPKPRHASRWKEDWEELEILGRGGYGEVVKARNKIDNRIYAVKRIKLRNVQNDKIFREVNALSRLNHRFIVRYYTTWVETTEDVASTVNSDVESSTSDTTDGMTSVPQRSDGSETDDHITTFDMNDLDSPSKHSFPSIHFGSHSGDDVGSDDTSDSDDMFMDQDLFVTPVKPKSIPNNGTMGRPVPPEPKPAARILYIQMEYVERQTLKERINDGLDEQEAWRLFHQILDALVHMSNLGILHRDIKLTNIFIDGKGDCKVGDFGLATSSLAAVDPSDVAPNIARHEEMTLDVGTALYIAPELQSRRKGPRNSAKADMYSLGIVFFEMNYFFKTESERWDVLRDLRLPTINFPVDWDAKRTRQREIIMRLLQHDPDQRPTAIELSQSQLLPPRLEDEYVKSAMKLIAKPDSPHLQAVLSTLFSQPAKPVRTYLYDADAEPPEHSALNTLVIERLQQIFHLHGAVDIEPPLLMPVTSSKDDRNRALFLDRHGEVVTLPNNALAPFARAAARADLKRIKRYHISDVYYPNVIAGHPRASKVAVFDIITPDNITGLSAATSEAISIISDCLDNFGNLWQYYEIHLSHSNILERVLKDVPDNIRADTIDILSQTKSSTPQKRSNLLRKGVSRTVNDWLEVLSETYESIDAFCERLSKYQPVLYRALEEFIGDIKTTIQFAAASGVTRPLKINPLMLTNRSSYYSRGVCFEVVRKNKYSDVLATGGRYDHIIARYSPPKTKEDTSRAVALQIYLEKITAALAAYQNASLRTLLKEQKSFGYWSPRRCDVYIVSYQPGYLTERLEIAAMLWKHNISADVMYEASLRGMVETENYVEQCSREGILFIVHAKPRLGSTLVYKVKSVLRGNETEVPPNELVSFLQQQIAEQKRIDATTSGAASTPENPQLQPVPEKPSTSVDTLVVLPGDIKKQRKATKTVMLNKAHDHSLAVKNSLHNARTIAVDVPTAVFDEMAKNANWLTSEEALRAIAAGLAAQYGNYAYQIRDTILRQKMDGQRYVLLYGIRQERIALLTLG</sequence>
<dbReference type="Gene3D" id="3.30.200.20">
    <property type="entry name" value="Phosphorylase Kinase, domain 1"/>
    <property type="match status" value="1"/>
</dbReference>
<keyword evidence="5" id="KW-0418">Kinase</keyword>
<dbReference type="Pfam" id="PF05773">
    <property type="entry name" value="RWD"/>
    <property type="match status" value="1"/>
</dbReference>
<feature type="domain" description="Protein kinase" evidence="14">
    <location>
        <begin position="252"/>
        <end position="559"/>
    </location>
</feature>
<feature type="active site" description="Proton acceptor" evidence="10">
    <location>
        <position position="829"/>
    </location>
</feature>
<evidence type="ECO:0000256" key="13">
    <source>
        <dbReference type="SAM" id="MobiDB-lite"/>
    </source>
</evidence>
<dbReference type="InterPro" id="IPR016255">
    <property type="entry name" value="Gcn2"/>
</dbReference>
<evidence type="ECO:0000256" key="10">
    <source>
        <dbReference type="PIRSR" id="PIRSR000660-1"/>
    </source>
</evidence>
<evidence type="ECO:0000256" key="2">
    <source>
        <dbReference type="ARBA" id="ARBA00022527"/>
    </source>
</evidence>
<evidence type="ECO:0000259" key="14">
    <source>
        <dbReference type="PROSITE" id="PS50011"/>
    </source>
</evidence>
<name>A0AAD7TYQ0_9APHY</name>
<feature type="binding site" evidence="11">
    <location>
        <begin position="605"/>
        <end position="613"/>
    </location>
    <ligand>
        <name>ATP</name>
        <dbReference type="ChEBI" id="CHEBI:30616"/>
    </ligand>
</feature>
<evidence type="ECO:0000259" key="15">
    <source>
        <dbReference type="PROSITE" id="PS50908"/>
    </source>
</evidence>
<dbReference type="CDD" id="cd23823">
    <property type="entry name" value="RWD_GCN2"/>
    <property type="match status" value="1"/>
</dbReference>
<feature type="compositionally biased region" description="Basic and acidic residues" evidence="13">
    <location>
        <begin position="696"/>
        <end position="705"/>
    </location>
</feature>
<dbReference type="GO" id="GO:0005829">
    <property type="term" value="C:cytosol"/>
    <property type="evidence" value="ECO:0007669"/>
    <property type="project" value="TreeGrafter"/>
</dbReference>
<dbReference type="Gene3D" id="3.40.50.800">
    <property type="entry name" value="Anticodon-binding domain"/>
    <property type="match status" value="1"/>
</dbReference>
<dbReference type="GO" id="GO:1990625">
    <property type="term" value="P:negative regulation of cytoplasmic translational initiation in response to stress"/>
    <property type="evidence" value="ECO:0007669"/>
    <property type="project" value="TreeGrafter"/>
</dbReference>
<evidence type="ECO:0000256" key="6">
    <source>
        <dbReference type="ARBA" id="ARBA00022840"/>
    </source>
</evidence>
<keyword evidence="2" id="KW-0723">Serine/threonine-protein kinase</keyword>
<dbReference type="Gene3D" id="3.30.930.10">
    <property type="entry name" value="Bira Bifunctional Protein, Domain 2"/>
    <property type="match status" value="1"/>
</dbReference>
<comment type="catalytic activity">
    <reaction evidence="9">
        <text>L-seryl-[protein] + ATP = O-phospho-L-seryl-[protein] + ADP + H(+)</text>
        <dbReference type="Rhea" id="RHEA:17989"/>
        <dbReference type="Rhea" id="RHEA-COMP:9863"/>
        <dbReference type="Rhea" id="RHEA-COMP:11604"/>
        <dbReference type="ChEBI" id="CHEBI:15378"/>
        <dbReference type="ChEBI" id="CHEBI:29999"/>
        <dbReference type="ChEBI" id="CHEBI:30616"/>
        <dbReference type="ChEBI" id="CHEBI:83421"/>
        <dbReference type="ChEBI" id="CHEBI:456216"/>
        <dbReference type="EC" id="2.7.11.1"/>
    </reaction>
</comment>
<gene>
    <name evidence="16" type="ORF">ONZ51_g4226</name>
</gene>
<dbReference type="EMBL" id="JAPEVG010000080">
    <property type="protein sequence ID" value="KAJ8487352.1"/>
    <property type="molecule type" value="Genomic_DNA"/>
</dbReference>
<evidence type="ECO:0000256" key="1">
    <source>
        <dbReference type="ARBA" id="ARBA00012513"/>
    </source>
</evidence>
<dbReference type="EC" id="2.7.11.1" evidence="1"/>
<accession>A0AAD7TYQ0</accession>
<dbReference type="InterPro" id="IPR036621">
    <property type="entry name" value="Anticodon-bd_dom_sf"/>
</dbReference>
<feature type="domain" description="RWD" evidence="15">
    <location>
        <begin position="11"/>
        <end position="141"/>
    </location>
</feature>
<comment type="caution">
    <text evidence="16">The sequence shown here is derived from an EMBL/GenBank/DDBJ whole genome shotgun (WGS) entry which is preliminary data.</text>
</comment>
<feature type="binding site" evidence="11 12">
    <location>
        <position position="628"/>
    </location>
    <ligand>
        <name>ATP</name>
        <dbReference type="ChEBI" id="CHEBI:30616"/>
    </ligand>
</feature>